<dbReference type="GO" id="GO:0005125">
    <property type="term" value="F:cytokine activity"/>
    <property type="evidence" value="ECO:0007669"/>
    <property type="project" value="UniProtKB-KW"/>
</dbReference>
<keyword evidence="7 10" id="KW-0051">Antiviral defense</keyword>
<keyword evidence="8" id="KW-1015">Disulfide bond</keyword>
<dbReference type="GO" id="GO:0009893">
    <property type="term" value="P:positive regulation of metabolic process"/>
    <property type="evidence" value="ECO:0007669"/>
    <property type="project" value="UniProtKB-ARBA"/>
</dbReference>
<evidence type="ECO:0000256" key="11">
    <source>
        <dbReference type="SAM" id="SignalP"/>
    </source>
</evidence>
<dbReference type="GO" id="GO:0045321">
    <property type="term" value="P:leukocyte activation"/>
    <property type="evidence" value="ECO:0007669"/>
    <property type="project" value="UniProtKB-ARBA"/>
</dbReference>
<dbReference type="InterPro" id="IPR009079">
    <property type="entry name" value="4_helix_cytokine-like_core"/>
</dbReference>
<dbReference type="GO" id="GO:0002683">
    <property type="term" value="P:negative regulation of immune system process"/>
    <property type="evidence" value="ECO:0007669"/>
    <property type="project" value="UniProtKB-ARBA"/>
</dbReference>
<dbReference type="EMBL" id="LR761312">
    <property type="protein sequence ID" value="CAB0000580.1"/>
    <property type="molecule type" value="Genomic_DNA"/>
</dbReference>
<comment type="subcellular location">
    <subcellularLocation>
        <location evidence="1">Secreted</location>
    </subcellularLocation>
</comment>
<dbReference type="GO" id="GO:0051241">
    <property type="term" value="P:negative regulation of multicellular organismal process"/>
    <property type="evidence" value="ECO:0007669"/>
    <property type="project" value="UniProtKB-ARBA"/>
</dbReference>
<evidence type="ECO:0000256" key="8">
    <source>
        <dbReference type="ARBA" id="ARBA00023157"/>
    </source>
</evidence>
<dbReference type="SMART" id="SM00076">
    <property type="entry name" value="IFabd"/>
    <property type="match status" value="1"/>
</dbReference>
<keyword evidence="6 11" id="KW-0732">Signal</keyword>
<dbReference type="OMA" id="DQANSTW"/>
<evidence type="ECO:0000313" key="12">
    <source>
        <dbReference type="EMBL" id="CAB0000580.1"/>
    </source>
</evidence>
<dbReference type="Pfam" id="PF00143">
    <property type="entry name" value="Interferon"/>
    <property type="match status" value="1"/>
</dbReference>
<evidence type="ECO:0000256" key="3">
    <source>
        <dbReference type="ARBA" id="ARBA00011245"/>
    </source>
</evidence>
<dbReference type="GO" id="GO:0071359">
    <property type="term" value="P:cellular response to dsRNA"/>
    <property type="evidence" value="ECO:0007669"/>
    <property type="project" value="UniProtKB-ARBA"/>
</dbReference>
<comment type="similarity">
    <text evidence="2 10">Belongs to the alpha/beta interferon family.</text>
</comment>
<gene>
    <name evidence="12" type="primary">IF1DA1</name>
</gene>
<dbReference type="PRINTS" id="PR00266">
    <property type="entry name" value="INTERFERONAB"/>
</dbReference>
<dbReference type="FunFam" id="1.20.1250.10:FF:000026">
    <property type="entry name" value="Interferon beta"/>
    <property type="match status" value="1"/>
</dbReference>
<dbReference type="GO" id="GO:0005126">
    <property type="term" value="F:cytokine receptor binding"/>
    <property type="evidence" value="ECO:0007669"/>
    <property type="project" value="InterPro"/>
</dbReference>
<dbReference type="PANTHER" id="PTHR11691:SF73">
    <property type="entry name" value="INTERFERON BETA"/>
    <property type="match status" value="1"/>
</dbReference>
<dbReference type="GO" id="GO:0006955">
    <property type="term" value="P:immune response"/>
    <property type="evidence" value="ECO:0007669"/>
    <property type="project" value="UniProtKB-ARBA"/>
</dbReference>
<sequence length="187" mass="21662">MITRCVLPVALLLCFSITALSRSFNLLQFQQRISNEECEKLLWTLKGTPESCLEDQMNFEVPEEIEQPEQLQREDAAWVICVMLQKISHIFTQNVSRTGWDETTIEDLLAELSQQVHHLQAVLPGDVKERNATGGKDRAIQRLDEYYSKIGQYLKAKDYSPCAWTVVHGEILRNFLFIRILTDYLQN</sequence>
<evidence type="ECO:0000256" key="1">
    <source>
        <dbReference type="ARBA" id="ARBA00004613"/>
    </source>
</evidence>
<dbReference type="GO" id="GO:0051607">
    <property type="term" value="P:defense response to virus"/>
    <property type="evidence" value="ECO:0007669"/>
    <property type="project" value="UniProtKB-KW"/>
</dbReference>
<dbReference type="SUPFAM" id="SSF47266">
    <property type="entry name" value="4-helical cytokines"/>
    <property type="match status" value="1"/>
</dbReference>
<keyword evidence="9" id="KW-0325">Glycoprotein</keyword>
<dbReference type="GO" id="GO:0098586">
    <property type="term" value="P:cellular response to virus"/>
    <property type="evidence" value="ECO:0007669"/>
    <property type="project" value="UniProtKB-ARBA"/>
</dbReference>
<organism evidence="12">
    <name type="scientific">Procavia capensis</name>
    <name type="common">Rock hyrax</name>
    <dbReference type="NCBI Taxonomy" id="9813"/>
    <lineage>
        <taxon>Eukaryota</taxon>
        <taxon>Metazoa</taxon>
        <taxon>Chordata</taxon>
        <taxon>Craniata</taxon>
        <taxon>Vertebrata</taxon>
        <taxon>Euteleostomi</taxon>
        <taxon>Mammalia</taxon>
        <taxon>Eutheria</taxon>
        <taxon>Afrotheria</taxon>
        <taxon>Hyracoidea</taxon>
        <taxon>Procaviidae</taxon>
        <taxon>Procavia</taxon>
    </lineage>
</organism>
<accession>A0A7R8GVB0</accession>
<evidence type="ECO:0000256" key="4">
    <source>
        <dbReference type="ARBA" id="ARBA00022514"/>
    </source>
</evidence>
<keyword evidence="5" id="KW-0964">Secreted</keyword>
<evidence type="ECO:0000256" key="10">
    <source>
        <dbReference type="RuleBase" id="RU000436"/>
    </source>
</evidence>
<dbReference type="InterPro" id="IPR000471">
    <property type="entry name" value="Interferon_alpha/beta/delta"/>
</dbReference>
<feature type="signal peptide" evidence="11">
    <location>
        <begin position="1"/>
        <end position="21"/>
    </location>
</feature>
<dbReference type="Gene3D" id="1.20.1250.10">
    <property type="match status" value="1"/>
</dbReference>
<keyword evidence="4 10" id="KW-0202">Cytokine</keyword>
<reference evidence="12" key="1">
    <citation type="journal article" date="2020" name="Genomics">
        <title>Comparative genomic analysis of eutherian interferon genes.</title>
        <authorList>
            <person name="Premzl M."/>
        </authorList>
    </citation>
    <scope>NUCLEOTIDE SEQUENCE</scope>
</reference>
<evidence type="ECO:0000256" key="2">
    <source>
        <dbReference type="ARBA" id="ARBA00011033"/>
    </source>
</evidence>
<dbReference type="GO" id="GO:0005615">
    <property type="term" value="C:extracellular space"/>
    <property type="evidence" value="ECO:0007669"/>
    <property type="project" value="UniProtKB-KW"/>
</dbReference>
<protein>
    <submittedName>
        <fullName evidence="12">Interferon 1DA1</fullName>
    </submittedName>
</protein>
<proteinExistence type="inferred from homology"/>
<evidence type="ECO:0000256" key="5">
    <source>
        <dbReference type="ARBA" id="ARBA00022525"/>
    </source>
</evidence>
<evidence type="ECO:0000256" key="6">
    <source>
        <dbReference type="ARBA" id="ARBA00022729"/>
    </source>
</evidence>
<evidence type="ECO:0000256" key="9">
    <source>
        <dbReference type="ARBA" id="ARBA00023180"/>
    </source>
</evidence>
<dbReference type="AlphaFoldDB" id="A0A7R8GVB0"/>
<dbReference type="PANTHER" id="PTHR11691">
    <property type="entry name" value="TYPE I INTERFERON"/>
    <property type="match status" value="1"/>
</dbReference>
<comment type="subunit">
    <text evidence="3">Monomer.</text>
</comment>
<feature type="chain" id="PRO_5030666611" evidence="11">
    <location>
        <begin position="22"/>
        <end position="187"/>
    </location>
</feature>
<evidence type="ECO:0000256" key="7">
    <source>
        <dbReference type="ARBA" id="ARBA00023118"/>
    </source>
</evidence>
<name>A0A7R8GVB0_PROCA</name>